<dbReference type="EMBL" id="DPRK01000138">
    <property type="protein sequence ID" value="HCY81671.1"/>
    <property type="molecule type" value="Genomic_DNA"/>
</dbReference>
<evidence type="ECO:0008006" key="4">
    <source>
        <dbReference type="Google" id="ProtNLM"/>
    </source>
</evidence>
<reference evidence="2 3" key="1">
    <citation type="journal article" date="2018" name="Nat. Biotechnol.">
        <title>A standardized bacterial taxonomy based on genome phylogeny substantially revises the tree of life.</title>
        <authorList>
            <person name="Parks D.H."/>
            <person name="Chuvochina M."/>
            <person name="Waite D.W."/>
            <person name="Rinke C."/>
            <person name="Skarshewski A."/>
            <person name="Chaumeil P.A."/>
            <person name="Hugenholtz P."/>
        </authorList>
    </citation>
    <scope>NUCLEOTIDE SEQUENCE [LARGE SCALE GENOMIC DNA]</scope>
    <source>
        <strain evidence="2">UBA10227</strain>
    </source>
</reference>
<dbReference type="Proteomes" id="UP000263268">
    <property type="component" value="Unassembled WGS sequence"/>
</dbReference>
<accession>A0A3D6BR00</accession>
<feature type="signal peptide" evidence="1">
    <location>
        <begin position="1"/>
        <end position="19"/>
    </location>
</feature>
<evidence type="ECO:0000256" key="1">
    <source>
        <dbReference type="SAM" id="SignalP"/>
    </source>
</evidence>
<dbReference type="AlphaFoldDB" id="A0A3D6BR00"/>
<gene>
    <name evidence="2" type="ORF">DHV22_08735</name>
</gene>
<comment type="caution">
    <text evidence="2">The sequence shown here is derived from an EMBL/GenBank/DDBJ whole genome shotgun (WGS) entry which is preliminary data.</text>
</comment>
<keyword evidence="1" id="KW-0732">Signal</keyword>
<protein>
    <recommendedName>
        <fullName evidence="4">Outer membrane protein beta-barrel domain-containing protein</fullName>
    </recommendedName>
</protein>
<name>A0A3D6BR00_9FLAO</name>
<organism evidence="2 3">
    <name type="scientific">Xanthomarina gelatinilytica</name>
    <dbReference type="NCBI Taxonomy" id="1137281"/>
    <lineage>
        <taxon>Bacteria</taxon>
        <taxon>Pseudomonadati</taxon>
        <taxon>Bacteroidota</taxon>
        <taxon>Flavobacteriia</taxon>
        <taxon>Flavobacteriales</taxon>
        <taxon>Flavobacteriaceae</taxon>
        <taxon>Xanthomarina</taxon>
    </lineage>
</organism>
<sequence length="295" mass="33624">MKKLIFILCLSFSFVSLKAQETYTVNGETLELKTEVEGNLDLLWNIIDGQYRYFVRTEDGSIKELVNTKNPDTKEYQKEYRHTLNALTQDYGLSAEKVNLTLASLKDYINMYNSTSDLSYNYEPRNKIQARLGVFGGLTNQPFVNNPKNTSVPFFGAEFEVYSNTRLTRHAGYVNLRTALEADDFEYSATQLGLGYRFRAINKETFSVYGNVTLVTYTFHNETLSYEDPLNPGTYISEENSDSELEVPFIFGLGSDIKVTKNGYVTLAYNNLFALFIDNQGNFPIDFAVGFKLNL</sequence>
<evidence type="ECO:0000313" key="3">
    <source>
        <dbReference type="Proteomes" id="UP000263268"/>
    </source>
</evidence>
<proteinExistence type="predicted"/>
<evidence type="ECO:0000313" key="2">
    <source>
        <dbReference type="EMBL" id="HCY81671.1"/>
    </source>
</evidence>
<feature type="chain" id="PRO_5017704228" description="Outer membrane protein beta-barrel domain-containing protein" evidence="1">
    <location>
        <begin position="20"/>
        <end position="295"/>
    </location>
</feature>